<gene>
    <name evidence="1" type="ORF">NP493_453g03053</name>
</gene>
<evidence type="ECO:0000313" key="2">
    <source>
        <dbReference type="Proteomes" id="UP001209878"/>
    </source>
</evidence>
<name>A0AAD9NTL4_RIDPI</name>
<dbReference type="Proteomes" id="UP001209878">
    <property type="component" value="Unassembled WGS sequence"/>
</dbReference>
<keyword evidence="2" id="KW-1185">Reference proteome</keyword>
<organism evidence="1 2">
    <name type="scientific">Ridgeia piscesae</name>
    <name type="common">Tubeworm</name>
    <dbReference type="NCBI Taxonomy" id="27915"/>
    <lineage>
        <taxon>Eukaryota</taxon>
        <taxon>Metazoa</taxon>
        <taxon>Spiralia</taxon>
        <taxon>Lophotrochozoa</taxon>
        <taxon>Annelida</taxon>
        <taxon>Polychaeta</taxon>
        <taxon>Sedentaria</taxon>
        <taxon>Canalipalpata</taxon>
        <taxon>Sabellida</taxon>
        <taxon>Siboglinidae</taxon>
        <taxon>Ridgeia</taxon>
    </lineage>
</organism>
<sequence length="149" mass="16920">MASTATQDICVSTKRHTGTVENYTQAEFHPKNVFTTPVTLSTVAAALFRNQSGNCDKLTYIHNVTYAWYIPLSKSYHRDTSSNRALLVLICDRVELANYIISNLSLSPPVSHAVHHAIKYTVHTSNMALHNRVIPTYTRHHFHYSNVRH</sequence>
<accession>A0AAD9NTL4</accession>
<dbReference type="AlphaFoldDB" id="A0AAD9NTL4"/>
<reference evidence="1" key="1">
    <citation type="journal article" date="2023" name="Mol. Biol. Evol.">
        <title>Third-Generation Sequencing Reveals the Adaptive Role of the Epigenome in Three Deep-Sea Polychaetes.</title>
        <authorList>
            <person name="Perez M."/>
            <person name="Aroh O."/>
            <person name="Sun Y."/>
            <person name="Lan Y."/>
            <person name="Juniper S.K."/>
            <person name="Young C.R."/>
            <person name="Angers B."/>
            <person name="Qian P.Y."/>
        </authorList>
    </citation>
    <scope>NUCLEOTIDE SEQUENCE</scope>
    <source>
        <strain evidence="1">R07B-5</strain>
    </source>
</reference>
<evidence type="ECO:0000313" key="1">
    <source>
        <dbReference type="EMBL" id="KAK2180221.1"/>
    </source>
</evidence>
<protein>
    <submittedName>
        <fullName evidence="1">Uncharacterized protein</fullName>
    </submittedName>
</protein>
<comment type="caution">
    <text evidence="1">The sequence shown here is derived from an EMBL/GenBank/DDBJ whole genome shotgun (WGS) entry which is preliminary data.</text>
</comment>
<dbReference type="EMBL" id="JAODUO010000453">
    <property type="protein sequence ID" value="KAK2180221.1"/>
    <property type="molecule type" value="Genomic_DNA"/>
</dbReference>
<proteinExistence type="predicted"/>